<sequence>MSGFEMINGLGLMVSERLKTGLSRVNLMEVGIMPSKYRNYFMAAEIARAFDVPVDKIEAVAGKKVYLNQIGDIREAVLSVHSKWIGNGFTVDECNRLMGFKADNIDPLRVFEGITITLDPDTGEGIVPLDDVIHGYNIYKYQYDNGYWD</sequence>
<dbReference type="HOGENOM" id="CLU_146640_0_0_9"/>
<evidence type="ECO:0000313" key="1">
    <source>
        <dbReference type="EMBL" id="AJT50202.1"/>
    </source>
</evidence>
<evidence type="ECO:0000313" key="2">
    <source>
        <dbReference type="Proteomes" id="UP000003645"/>
    </source>
</evidence>
<dbReference type="Proteomes" id="UP000003645">
    <property type="component" value="Chromosome"/>
</dbReference>
<dbReference type="EMBL" id="CP011013">
    <property type="protein sequence ID" value="AJT50202.1"/>
    <property type="molecule type" value="Genomic_DNA"/>
</dbReference>
<proteinExistence type="predicted"/>
<protein>
    <submittedName>
        <fullName evidence="1">Uncharacterized protein</fullName>
    </submittedName>
</protein>
<reference evidence="1 2" key="1">
    <citation type="journal article" date="2012" name="J. Bacteriol.">
        <title>Genome sequence of Lactobacillus mucosae LM1, isolated from piglet feces.</title>
        <authorList>
            <person name="Lee J.H."/>
            <person name="Valeriano V.D."/>
            <person name="Shin Y.R."/>
            <person name="Chae J.P."/>
            <person name="Kim G.B."/>
            <person name="Ham J.S."/>
            <person name="Chun J."/>
            <person name="Kang D.K."/>
        </authorList>
    </citation>
    <scope>NUCLEOTIDE SEQUENCE [LARGE SCALE GENOMIC DNA]</scope>
    <source>
        <strain evidence="1 2">LM1</strain>
    </source>
</reference>
<name>A0A0D4CJ74_LIMMU</name>
<dbReference type="KEGG" id="lmu:LBLM1_03405"/>
<organism evidence="1 2">
    <name type="scientific">Limosilactobacillus mucosae LM1</name>
    <dbReference type="NCBI Taxonomy" id="1130798"/>
    <lineage>
        <taxon>Bacteria</taxon>
        <taxon>Bacillati</taxon>
        <taxon>Bacillota</taxon>
        <taxon>Bacilli</taxon>
        <taxon>Lactobacillales</taxon>
        <taxon>Lactobacillaceae</taxon>
        <taxon>Limosilactobacillus</taxon>
    </lineage>
</organism>
<accession>A0A0D4CJ74</accession>
<keyword evidence="2" id="KW-1185">Reference proteome</keyword>
<dbReference type="AlphaFoldDB" id="A0A0D4CJ74"/>
<gene>
    <name evidence="1" type="ORF">LBLM1_03405</name>
</gene>